<proteinExistence type="inferred from homology"/>
<gene>
    <name evidence="3" type="ORF">SAMN05192540_1466</name>
</gene>
<dbReference type="InterPro" id="IPR013538">
    <property type="entry name" value="ASHA1/2-like_C"/>
</dbReference>
<feature type="domain" description="Activator of Hsp90 ATPase homologue 1/2-like C-terminal" evidence="2">
    <location>
        <begin position="14"/>
        <end position="141"/>
    </location>
</feature>
<dbReference type="InterPro" id="IPR023393">
    <property type="entry name" value="START-like_dom_sf"/>
</dbReference>
<dbReference type="SUPFAM" id="SSF55961">
    <property type="entry name" value="Bet v1-like"/>
    <property type="match status" value="1"/>
</dbReference>
<name>A0A1H4M074_9FLAO</name>
<sequence>MRNNEPIIVTQLFNTSMEQVWKALTHVEYMRKWYFPVIPDFKPEVGFTTRFLITNEGRNFTHNWEVIAVTPPSKISYRWTFDEYPGESVSTFELSKNELGTLLTLTGEVIKDFPTNIPEFNRESGKAGWEYLIQESLVQFLKSHKF</sequence>
<organism evidence="3 4">
    <name type="scientific">Maribacter dokdonensis</name>
    <dbReference type="NCBI Taxonomy" id="320912"/>
    <lineage>
        <taxon>Bacteria</taxon>
        <taxon>Pseudomonadati</taxon>
        <taxon>Bacteroidota</taxon>
        <taxon>Flavobacteriia</taxon>
        <taxon>Flavobacteriales</taxon>
        <taxon>Flavobacteriaceae</taxon>
        <taxon>Maribacter</taxon>
    </lineage>
</organism>
<evidence type="ECO:0000259" key="2">
    <source>
        <dbReference type="Pfam" id="PF08327"/>
    </source>
</evidence>
<dbReference type="CDD" id="cd07814">
    <property type="entry name" value="SRPBCC_CalC_Aha1-like"/>
    <property type="match status" value="1"/>
</dbReference>
<dbReference type="RefSeq" id="WP_074671417.1">
    <property type="nucleotide sequence ID" value="NZ_FNTB01000001.1"/>
</dbReference>
<reference evidence="3 4" key="1">
    <citation type="submission" date="2016-10" db="EMBL/GenBank/DDBJ databases">
        <authorList>
            <person name="de Groot N.N."/>
        </authorList>
    </citation>
    <scope>NUCLEOTIDE SEQUENCE [LARGE SCALE GENOMIC DNA]</scope>
    <source>
        <strain evidence="3 4">MAR_2009_71</strain>
    </source>
</reference>
<dbReference type="Proteomes" id="UP000183038">
    <property type="component" value="Unassembled WGS sequence"/>
</dbReference>
<dbReference type="Pfam" id="PF08327">
    <property type="entry name" value="AHSA1"/>
    <property type="match status" value="1"/>
</dbReference>
<comment type="similarity">
    <text evidence="1">Belongs to the AHA1 family.</text>
</comment>
<accession>A0A1H4M074</accession>
<evidence type="ECO:0000313" key="3">
    <source>
        <dbReference type="EMBL" id="SEB75842.1"/>
    </source>
</evidence>
<protein>
    <submittedName>
        <fullName evidence="3">Uncharacterized conserved protein YndB, AHSA1/START domain</fullName>
    </submittedName>
</protein>
<dbReference type="AlphaFoldDB" id="A0A1H4M074"/>
<evidence type="ECO:0000313" key="4">
    <source>
        <dbReference type="Proteomes" id="UP000183038"/>
    </source>
</evidence>
<dbReference type="EMBL" id="FNTB01000001">
    <property type="protein sequence ID" value="SEB75842.1"/>
    <property type="molecule type" value="Genomic_DNA"/>
</dbReference>
<dbReference type="Gene3D" id="3.30.530.20">
    <property type="match status" value="1"/>
</dbReference>
<evidence type="ECO:0000256" key="1">
    <source>
        <dbReference type="ARBA" id="ARBA00006817"/>
    </source>
</evidence>